<keyword evidence="1" id="KW-0560">Oxidoreductase</keyword>
<sequence length="337" mass="35179">MSPPTPPPLTALVAMRRDVAALALLPGVRARLAARFDVPDLVADDFGRPGAREALSRTEVLITGWGCPPVDAGVLAGAPRLRAVMHAAGSVKHVLAPEVWQRGITVSSAAPANAGPVADYTVAAIHLSAKRAFRAAGEYREGRSRDLTVSQETGFLDRTVGIVGASRTGRLVLERLAGTGVRLLVHDPYLAAPEAAAPAAEQVGLDALLAASDIVSLHAPLLPATRHLVDARALGLLRDGAVLINTARGGLVDTEALTEHCARGRIDAVLDVTDPEPLPPGHPLLRLPNVLVTPHVAGAMGTEVRLLGEFAVAEAERFAAGERLLGEVRAEDLPRIA</sequence>
<dbReference type="PROSITE" id="PS00670">
    <property type="entry name" value="D_2_HYDROXYACID_DH_2"/>
    <property type="match status" value="1"/>
</dbReference>
<dbReference type="Gene3D" id="3.40.50.720">
    <property type="entry name" value="NAD(P)-binding Rossmann-like Domain"/>
    <property type="match status" value="2"/>
</dbReference>
<evidence type="ECO:0000256" key="2">
    <source>
        <dbReference type="ARBA" id="ARBA00023027"/>
    </source>
</evidence>
<dbReference type="CDD" id="cd12167">
    <property type="entry name" value="2-Hacid_dh_8"/>
    <property type="match status" value="1"/>
</dbReference>
<evidence type="ECO:0000313" key="4">
    <source>
        <dbReference type="EMBL" id="GHB13540.1"/>
    </source>
</evidence>
<accession>A0ABQ3DUU4</accession>
<protein>
    <submittedName>
        <fullName evidence="4">2-hydroxyacid dehydrogenase</fullName>
    </submittedName>
</protein>
<dbReference type="EMBL" id="BMVO01000013">
    <property type="protein sequence ID" value="GHB13540.1"/>
    <property type="molecule type" value="Genomic_DNA"/>
</dbReference>
<keyword evidence="2" id="KW-0520">NAD</keyword>
<organism evidence="4 5">
    <name type="scientific">Streptomyces chryseus</name>
    <dbReference type="NCBI Taxonomy" id="68186"/>
    <lineage>
        <taxon>Bacteria</taxon>
        <taxon>Bacillati</taxon>
        <taxon>Actinomycetota</taxon>
        <taxon>Actinomycetes</taxon>
        <taxon>Kitasatosporales</taxon>
        <taxon>Streptomycetaceae</taxon>
        <taxon>Streptomyces</taxon>
    </lineage>
</organism>
<gene>
    <name evidence="4" type="ORF">GCM10010346_41420</name>
</gene>
<evidence type="ECO:0000313" key="5">
    <source>
        <dbReference type="Proteomes" id="UP000599437"/>
    </source>
</evidence>
<dbReference type="InterPro" id="IPR036291">
    <property type="entry name" value="NAD(P)-bd_dom_sf"/>
</dbReference>
<comment type="caution">
    <text evidence="4">The sequence shown here is derived from an EMBL/GenBank/DDBJ whole genome shotgun (WGS) entry which is preliminary data.</text>
</comment>
<dbReference type="PANTHER" id="PTHR10996:SF178">
    <property type="entry name" value="2-HYDROXYACID DEHYDROGENASE YGL185C-RELATED"/>
    <property type="match status" value="1"/>
</dbReference>
<feature type="domain" description="D-isomer specific 2-hydroxyacid dehydrogenase NAD-binding" evidence="3">
    <location>
        <begin position="127"/>
        <end position="297"/>
    </location>
</feature>
<keyword evidence="5" id="KW-1185">Reference proteome</keyword>
<dbReference type="InterPro" id="IPR006140">
    <property type="entry name" value="D-isomer_DH_NAD-bd"/>
</dbReference>
<reference evidence="5" key="1">
    <citation type="journal article" date="2019" name="Int. J. Syst. Evol. Microbiol.">
        <title>The Global Catalogue of Microorganisms (GCM) 10K type strain sequencing project: providing services to taxonomists for standard genome sequencing and annotation.</title>
        <authorList>
            <consortium name="The Broad Institute Genomics Platform"/>
            <consortium name="The Broad Institute Genome Sequencing Center for Infectious Disease"/>
            <person name="Wu L."/>
            <person name="Ma J."/>
        </authorList>
    </citation>
    <scope>NUCLEOTIDE SEQUENCE [LARGE SCALE GENOMIC DNA]</scope>
    <source>
        <strain evidence="5">JCM 4737</strain>
    </source>
</reference>
<proteinExistence type="predicted"/>
<dbReference type="InterPro" id="IPR050223">
    <property type="entry name" value="D-isomer_2-hydroxyacid_DH"/>
</dbReference>
<dbReference type="PROSITE" id="PS00671">
    <property type="entry name" value="D_2_HYDROXYACID_DH_3"/>
    <property type="match status" value="1"/>
</dbReference>
<dbReference type="InterPro" id="IPR029753">
    <property type="entry name" value="D-isomer_DH_CS"/>
</dbReference>
<dbReference type="Proteomes" id="UP000599437">
    <property type="component" value="Unassembled WGS sequence"/>
</dbReference>
<evidence type="ECO:0000256" key="1">
    <source>
        <dbReference type="ARBA" id="ARBA00023002"/>
    </source>
</evidence>
<name>A0ABQ3DUU4_9ACTN</name>
<dbReference type="PANTHER" id="PTHR10996">
    <property type="entry name" value="2-HYDROXYACID DEHYDROGENASE-RELATED"/>
    <property type="match status" value="1"/>
</dbReference>
<dbReference type="SUPFAM" id="SSF51735">
    <property type="entry name" value="NAD(P)-binding Rossmann-fold domains"/>
    <property type="match status" value="1"/>
</dbReference>
<dbReference type="Pfam" id="PF02826">
    <property type="entry name" value="2-Hacid_dh_C"/>
    <property type="match status" value="1"/>
</dbReference>
<evidence type="ECO:0000259" key="3">
    <source>
        <dbReference type="Pfam" id="PF02826"/>
    </source>
</evidence>
<dbReference type="SUPFAM" id="SSF52283">
    <property type="entry name" value="Formate/glycerate dehydrogenase catalytic domain-like"/>
    <property type="match status" value="1"/>
</dbReference>